<accession>A0A0F9K1C1</accession>
<reference evidence="1" key="1">
    <citation type="journal article" date="2015" name="Nature">
        <title>Complex archaea that bridge the gap between prokaryotes and eukaryotes.</title>
        <authorList>
            <person name="Spang A."/>
            <person name="Saw J.H."/>
            <person name="Jorgensen S.L."/>
            <person name="Zaremba-Niedzwiedzka K."/>
            <person name="Martijn J."/>
            <person name="Lind A.E."/>
            <person name="van Eijk R."/>
            <person name="Schleper C."/>
            <person name="Guy L."/>
            <person name="Ettema T.J."/>
        </authorList>
    </citation>
    <scope>NUCLEOTIDE SEQUENCE</scope>
</reference>
<comment type="caution">
    <text evidence="1">The sequence shown here is derived from an EMBL/GenBank/DDBJ whole genome shotgun (WGS) entry which is preliminary data.</text>
</comment>
<name>A0A0F9K1C1_9ZZZZ</name>
<organism evidence="1">
    <name type="scientific">marine sediment metagenome</name>
    <dbReference type="NCBI Taxonomy" id="412755"/>
    <lineage>
        <taxon>unclassified sequences</taxon>
        <taxon>metagenomes</taxon>
        <taxon>ecological metagenomes</taxon>
    </lineage>
</organism>
<gene>
    <name evidence="1" type="ORF">LCGC14_1460100</name>
</gene>
<protein>
    <submittedName>
        <fullName evidence="1">Uncharacterized protein</fullName>
    </submittedName>
</protein>
<dbReference type="EMBL" id="LAZR01010155">
    <property type="protein sequence ID" value="KKM68506.1"/>
    <property type="molecule type" value="Genomic_DNA"/>
</dbReference>
<evidence type="ECO:0000313" key="1">
    <source>
        <dbReference type="EMBL" id="KKM68506.1"/>
    </source>
</evidence>
<sequence>MSFKFKVGDKVRVLGVYRYSPRLKGMVGTITRLGGIATPNKGAVVHNEKLLTGAKEY</sequence>
<proteinExistence type="predicted"/>
<dbReference type="AlphaFoldDB" id="A0A0F9K1C1"/>
<feature type="non-terminal residue" evidence="1">
    <location>
        <position position="57"/>
    </location>
</feature>